<keyword evidence="3" id="KW-1185">Reference proteome</keyword>
<evidence type="ECO:0000313" key="1">
    <source>
        <dbReference type="EMBL" id="VDN58934.1"/>
    </source>
</evidence>
<name>A0A0N4UCU4_DRAME</name>
<dbReference type="WBParaSite" id="DME_0000510801-mRNA-1">
    <property type="protein sequence ID" value="DME_0000510801-mRNA-1"/>
    <property type="gene ID" value="DME_0000510801"/>
</dbReference>
<reference evidence="4" key="1">
    <citation type="submission" date="2017-02" db="UniProtKB">
        <authorList>
            <consortium name="WormBaseParasite"/>
        </authorList>
    </citation>
    <scope>IDENTIFICATION</scope>
</reference>
<dbReference type="PANTHER" id="PTHR21567:SF87">
    <property type="entry name" value="CRESCERIN-LIKE PROTEIN CHE-12"/>
    <property type="match status" value="1"/>
</dbReference>
<accession>A0A0N4UCU4</accession>
<protein>
    <submittedName>
        <fullName evidence="4">TOG domain-containing protein</fullName>
    </submittedName>
</protein>
<dbReference type="PANTHER" id="PTHR21567">
    <property type="entry name" value="CLASP"/>
    <property type="match status" value="1"/>
</dbReference>
<dbReference type="InterPro" id="IPR016024">
    <property type="entry name" value="ARM-type_fold"/>
</dbReference>
<dbReference type="Gene3D" id="1.25.10.10">
    <property type="entry name" value="Leucine-rich Repeat Variant"/>
    <property type="match status" value="1"/>
</dbReference>
<dbReference type="GO" id="GO:0005929">
    <property type="term" value="C:cilium"/>
    <property type="evidence" value="ECO:0007669"/>
    <property type="project" value="TreeGrafter"/>
</dbReference>
<dbReference type="AlphaFoldDB" id="A0A0N4UCU4"/>
<evidence type="ECO:0000313" key="4">
    <source>
        <dbReference type="WBParaSite" id="DME_0000510801-mRNA-1"/>
    </source>
</evidence>
<evidence type="ECO:0000313" key="3">
    <source>
        <dbReference type="Proteomes" id="UP000274756"/>
    </source>
</evidence>
<dbReference type="EMBL" id="UYYG01001173">
    <property type="protein sequence ID" value="VDN58934.1"/>
    <property type="molecule type" value="Genomic_DNA"/>
</dbReference>
<sequence length="211" mass="23183">MAKKYKSSLEEVELEMRKTLKKFRSTDWTDKVAAINMILCISEISPCICEKYSNRIFDRLVEECKDIRTALSRTAIFATGQLFSNVKVCLTLLQKTGDVSHAFIRRSAYDALNEIIKNASTATMDVLAALLDVTVITSKNNAIRASCASLVVKLVKRIGPSQAIKCSEASKLLSALVAFAQDADPNARNDGRRGLFLLNQGDDGNSKGLSK</sequence>
<dbReference type="Proteomes" id="UP000038040">
    <property type="component" value="Unplaced"/>
</dbReference>
<evidence type="ECO:0000313" key="2">
    <source>
        <dbReference type="Proteomes" id="UP000038040"/>
    </source>
</evidence>
<gene>
    <name evidence="1" type="ORF">DME_LOCUS8907</name>
</gene>
<dbReference type="GO" id="GO:0005881">
    <property type="term" value="C:cytoplasmic microtubule"/>
    <property type="evidence" value="ECO:0007669"/>
    <property type="project" value="TreeGrafter"/>
</dbReference>
<dbReference type="SUPFAM" id="SSF48371">
    <property type="entry name" value="ARM repeat"/>
    <property type="match status" value="1"/>
</dbReference>
<dbReference type="OrthoDB" id="5870094at2759"/>
<dbReference type="GO" id="GO:0008017">
    <property type="term" value="F:microtubule binding"/>
    <property type="evidence" value="ECO:0007669"/>
    <property type="project" value="TreeGrafter"/>
</dbReference>
<proteinExistence type="predicted"/>
<dbReference type="GO" id="GO:0000226">
    <property type="term" value="P:microtubule cytoskeleton organization"/>
    <property type="evidence" value="ECO:0007669"/>
    <property type="project" value="TreeGrafter"/>
</dbReference>
<dbReference type="Proteomes" id="UP000274756">
    <property type="component" value="Unassembled WGS sequence"/>
</dbReference>
<dbReference type="InterPro" id="IPR011989">
    <property type="entry name" value="ARM-like"/>
</dbReference>
<organism evidence="2 4">
    <name type="scientific">Dracunculus medinensis</name>
    <name type="common">Guinea worm</name>
    <dbReference type="NCBI Taxonomy" id="318479"/>
    <lineage>
        <taxon>Eukaryota</taxon>
        <taxon>Metazoa</taxon>
        <taxon>Ecdysozoa</taxon>
        <taxon>Nematoda</taxon>
        <taxon>Chromadorea</taxon>
        <taxon>Rhabditida</taxon>
        <taxon>Spirurina</taxon>
        <taxon>Dracunculoidea</taxon>
        <taxon>Dracunculidae</taxon>
        <taxon>Dracunculus</taxon>
    </lineage>
</organism>
<reference evidence="1 3" key="2">
    <citation type="submission" date="2018-11" db="EMBL/GenBank/DDBJ databases">
        <authorList>
            <consortium name="Pathogen Informatics"/>
        </authorList>
    </citation>
    <scope>NUCLEOTIDE SEQUENCE [LARGE SCALE GENOMIC DNA]</scope>
</reference>